<gene>
    <name evidence="1" type="ORF">SAY87_002870</name>
</gene>
<name>A0AAN7KMA5_9MYRT</name>
<proteinExistence type="predicted"/>
<sequence length="195" mass="21824">MKRNYERKTFLEALGAIGTGLLGGDRGSGADARWWRSGSGLLEASFSEHRVRPGVHHRAPYLPHREHLQVRRDRLQTLSFGAVDAGTSDGLRRGQAHSSGIDTKTTRALVYSNHHLTDSFTQYLAQITSMRGQISIHSPWLFRFDGFMLRLSTGAPQQFPILTPFRFLLSLSLSLSLEEEKETVRSFPCRVGSGL</sequence>
<dbReference type="AlphaFoldDB" id="A0AAN7KMA5"/>
<reference evidence="1 2" key="1">
    <citation type="journal article" date="2023" name="Hortic Res">
        <title>Pangenome of water caltrop reveals structural variations and asymmetric subgenome divergence after allopolyploidization.</title>
        <authorList>
            <person name="Zhang X."/>
            <person name="Chen Y."/>
            <person name="Wang L."/>
            <person name="Yuan Y."/>
            <person name="Fang M."/>
            <person name="Shi L."/>
            <person name="Lu R."/>
            <person name="Comes H.P."/>
            <person name="Ma Y."/>
            <person name="Chen Y."/>
            <person name="Huang G."/>
            <person name="Zhou Y."/>
            <person name="Zheng Z."/>
            <person name="Qiu Y."/>
        </authorList>
    </citation>
    <scope>NUCLEOTIDE SEQUENCE [LARGE SCALE GENOMIC DNA]</scope>
    <source>
        <tissue evidence="1">Roots</tissue>
    </source>
</reference>
<protein>
    <submittedName>
        <fullName evidence="1">Uncharacterized protein</fullName>
    </submittedName>
</protein>
<organism evidence="1 2">
    <name type="scientific">Trapa incisa</name>
    <dbReference type="NCBI Taxonomy" id="236973"/>
    <lineage>
        <taxon>Eukaryota</taxon>
        <taxon>Viridiplantae</taxon>
        <taxon>Streptophyta</taxon>
        <taxon>Embryophyta</taxon>
        <taxon>Tracheophyta</taxon>
        <taxon>Spermatophyta</taxon>
        <taxon>Magnoliopsida</taxon>
        <taxon>eudicotyledons</taxon>
        <taxon>Gunneridae</taxon>
        <taxon>Pentapetalae</taxon>
        <taxon>rosids</taxon>
        <taxon>malvids</taxon>
        <taxon>Myrtales</taxon>
        <taxon>Lythraceae</taxon>
        <taxon>Trapa</taxon>
    </lineage>
</organism>
<accession>A0AAN7KMA5</accession>
<comment type="caution">
    <text evidence="1">The sequence shown here is derived from an EMBL/GenBank/DDBJ whole genome shotgun (WGS) entry which is preliminary data.</text>
</comment>
<dbReference type="EMBL" id="JAXIOK010000006">
    <property type="protein sequence ID" value="KAK4767729.1"/>
    <property type="molecule type" value="Genomic_DNA"/>
</dbReference>
<evidence type="ECO:0000313" key="1">
    <source>
        <dbReference type="EMBL" id="KAK4767729.1"/>
    </source>
</evidence>
<dbReference type="Proteomes" id="UP001345219">
    <property type="component" value="Chromosome 3"/>
</dbReference>
<evidence type="ECO:0000313" key="2">
    <source>
        <dbReference type="Proteomes" id="UP001345219"/>
    </source>
</evidence>
<keyword evidence="2" id="KW-1185">Reference proteome</keyword>